<evidence type="ECO:0000256" key="4">
    <source>
        <dbReference type="ARBA" id="ARBA00022989"/>
    </source>
</evidence>
<dbReference type="GO" id="GO:0005886">
    <property type="term" value="C:plasma membrane"/>
    <property type="evidence" value="ECO:0007669"/>
    <property type="project" value="UniProtKB-SubCell"/>
</dbReference>
<dbReference type="GO" id="GO:0022857">
    <property type="term" value="F:transmembrane transporter activity"/>
    <property type="evidence" value="ECO:0007669"/>
    <property type="project" value="InterPro"/>
</dbReference>
<comment type="subcellular location">
    <subcellularLocation>
        <location evidence="1">Cell membrane</location>
        <topology evidence="1">Multi-pass membrane protein</topology>
    </subcellularLocation>
</comment>
<keyword evidence="4 6" id="KW-1133">Transmembrane helix</keyword>
<dbReference type="InterPro" id="IPR052425">
    <property type="entry name" value="Uncharacterized_MFS-type"/>
</dbReference>
<dbReference type="Proteomes" id="UP000323454">
    <property type="component" value="Unassembled WGS sequence"/>
</dbReference>
<dbReference type="InterPro" id="IPR020846">
    <property type="entry name" value="MFS_dom"/>
</dbReference>
<evidence type="ECO:0000256" key="3">
    <source>
        <dbReference type="ARBA" id="ARBA00022692"/>
    </source>
</evidence>
<dbReference type="InterPro" id="IPR036259">
    <property type="entry name" value="MFS_trans_sf"/>
</dbReference>
<dbReference type="Pfam" id="PF07690">
    <property type="entry name" value="MFS_1"/>
    <property type="match status" value="1"/>
</dbReference>
<evidence type="ECO:0000313" key="8">
    <source>
        <dbReference type="EMBL" id="KAA2257133.1"/>
    </source>
</evidence>
<dbReference type="Gene3D" id="1.20.1250.20">
    <property type="entry name" value="MFS general substrate transporter like domains"/>
    <property type="match status" value="1"/>
</dbReference>
<evidence type="ECO:0000313" key="9">
    <source>
        <dbReference type="Proteomes" id="UP000323454"/>
    </source>
</evidence>
<evidence type="ECO:0000256" key="2">
    <source>
        <dbReference type="ARBA" id="ARBA00022475"/>
    </source>
</evidence>
<feature type="transmembrane region" description="Helical" evidence="6">
    <location>
        <begin position="69"/>
        <end position="90"/>
    </location>
</feature>
<comment type="caution">
    <text evidence="8">The sequence shown here is derived from an EMBL/GenBank/DDBJ whole genome shotgun (WGS) entry which is preliminary data.</text>
</comment>
<keyword evidence="5 6" id="KW-0472">Membrane</keyword>
<dbReference type="SUPFAM" id="SSF103473">
    <property type="entry name" value="MFS general substrate transporter"/>
    <property type="match status" value="1"/>
</dbReference>
<keyword evidence="9" id="KW-1185">Reference proteome</keyword>
<feature type="transmembrane region" description="Helical" evidence="6">
    <location>
        <begin position="351"/>
        <end position="370"/>
    </location>
</feature>
<dbReference type="InterPro" id="IPR011701">
    <property type="entry name" value="MFS"/>
</dbReference>
<keyword evidence="2" id="KW-1003">Cell membrane</keyword>
<evidence type="ECO:0000256" key="5">
    <source>
        <dbReference type="ARBA" id="ARBA00023136"/>
    </source>
</evidence>
<keyword evidence="3 6" id="KW-0812">Transmembrane</keyword>
<feature type="transmembrane region" description="Helical" evidence="6">
    <location>
        <begin position="322"/>
        <end position="345"/>
    </location>
</feature>
<dbReference type="OrthoDB" id="9803985at2"/>
<dbReference type="AlphaFoldDB" id="A0A5B2X1Q1"/>
<feature type="transmembrane region" description="Helical" evidence="6">
    <location>
        <begin position="150"/>
        <end position="169"/>
    </location>
</feature>
<sequence>MVYETARSATGPLLASLGASAVLVGVVSGVGEGSALLLRLFTGPLADRTRAYWRLALTGYGMTVVSVPLLAFAPIVGGPVGLVAAAVLLVTERVGKAVRTPSRDVLIATAGRQLGAGRAFAVHQLFDQIGAAAGPLLLAGTAALTGNYTLGFALLALPGAAALALLLAVRRAGRAAIDPELPKVTAAPARRLRLAGLPADFRWYLLFVVLSTLGFTGFGLLSFNAVHRGLASVALVPVGYAAAMLVDAGSAVLTGLAFDRIGRRVLFVLPPLAVLVPLLGLSGSFATALAGVLLWGFLLGVQESTLRAAVATAVPAEVRGAAYGLFGAVVGGATALGGVLGGALYSWSVPALVAVVAVLQAAALFALVISGRRAAV</sequence>
<dbReference type="PROSITE" id="PS50850">
    <property type="entry name" value="MFS"/>
    <property type="match status" value="1"/>
</dbReference>
<dbReference type="PANTHER" id="PTHR42688:SF1">
    <property type="entry name" value="BLR5212 PROTEIN"/>
    <property type="match status" value="1"/>
</dbReference>
<feature type="transmembrane region" description="Helical" evidence="6">
    <location>
        <begin position="238"/>
        <end position="258"/>
    </location>
</feature>
<reference evidence="8 9" key="1">
    <citation type="submission" date="2019-09" db="EMBL/GenBank/DDBJ databases">
        <title>Goodfellowia gen. nov., a new genus of the Pseudonocardineae related to Actinoalloteichus, containing Goodfellowia coeruleoviolacea gen. nov., comb. nov. gen. nov., comb. nov.</title>
        <authorList>
            <person name="Labeda D."/>
        </authorList>
    </citation>
    <scope>NUCLEOTIDE SEQUENCE [LARGE SCALE GENOMIC DNA]</scope>
    <source>
        <strain evidence="8 9">AN110305</strain>
    </source>
</reference>
<feature type="transmembrane region" description="Helical" evidence="6">
    <location>
        <begin position="203"/>
        <end position="226"/>
    </location>
</feature>
<protein>
    <submittedName>
        <fullName evidence="8">MFS transporter</fullName>
    </submittedName>
</protein>
<evidence type="ECO:0000256" key="6">
    <source>
        <dbReference type="SAM" id="Phobius"/>
    </source>
</evidence>
<organism evidence="8 9">
    <name type="scientific">Solihabitans fulvus</name>
    <dbReference type="NCBI Taxonomy" id="1892852"/>
    <lineage>
        <taxon>Bacteria</taxon>
        <taxon>Bacillati</taxon>
        <taxon>Actinomycetota</taxon>
        <taxon>Actinomycetes</taxon>
        <taxon>Pseudonocardiales</taxon>
        <taxon>Pseudonocardiaceae</taxon>
        <taxon>Solihabitans</taxon>
    </lineage>
</organism>
<accession>A0A5B2X1Q1</accession>
<evidence type="ECO:0000259" key="7">
    <source>
        <dbReference type="PROSITE" id="PS50850"/>
    </source>
</evidence>
<gene>
    <name evidence="8" type="ORF">F0L68_25490</name>
</gene>
<feature type="domain" description="Major facilitator superfamily (MFS) profile" evidence="7">
    <location>
        <begin position="1"/>
        <end position="374"/>
    </location>
</feature>
<name>A0A5B2X1Q1_9PSEU</name>
<dbReference type="CDD" id="cd17370">
    <property type="entry name" value="MFS_MJ1317_like"/>
    <property type="match status" value="1"/>
</dbReference>
<dbReference type="PANTHER" id="PTHR42688">
    <property type="entry name" value="CONSERVED PROTEIN"/>
    <property type="match status" value="1"/>
</dbReference>
<proteinExistence type="predicted"/>
<evidence type="ECO:0000256" key="1">
    <source>
        <dbReference type="ARBA" id="ARBA00004651"/>
    </source>
</evidence>
<dbReference type="EMBL" id="VUOB01000047">
    <property type="protein sequence ID" value="KAA2257133.1"/>
    <property type="molecule type" value="Genomic_DNA"/>
</dbReference>
<reference evidence="8 9" key="2">
    <citation type="submission" date="2019-09" db="EMBL/GenBank/DDBJ databases">
        <authorList>
            <person name="Jin C."/>
        </authorList>
    </citation>
    <scope>NUCLEOTIDE SEQUENCE [LARGE SCALE GENOMIC DNA]</scope>
    <source>
        <strain evidence="8 9">AN110305</strain>
    </source>
</reference>